<dbReference type="CDD" id="cd05121">
    <property type="entry name" value="ABC1_ADCK3-like"/>
    <property type="match status" value="1"/>
</dbReference>
<reference evidence="3" key="1">
    <citation type="submission" date="2022-10" db="EMBL/GenBank/DDBJ databases">
        <authorList>
            <person name="Hyden B.L."/>
            <person name="Feng K."/>
            <person name="Yates T."/>
            <person name="Jawdy S."/>
            <person name="Smart L.B."/>
            <person name="Muchero W."/>
        </authorList>
    </citation>
    <scope>NUCLEOTIDE SEQUENCE</scope>
    <source>
        <tissue evidence="3">Shoot tip</tissue>
    </source>
</reference>
<reference evidence="3" key="2">
    <citation type="journal article" date="2023" name="Int. J. Mol. Sci.">
        <title>De Novo Assembly and Annotation of 11 Diverse Shrub Willow (Salix) Genomes Reveals Novel Gene Organization in Sex-Linked Regions.</title>
        <authorList>
            <person name="Hyden B."/>
            <person name="Feng K."/>
            <person name="Yates T.B."/>
            <person name="Jawdy S."/>
            <person name="Cereghino C."/>
            <person name="Smart L.B."/>
            <person name="Muchero W."/>
        </authorList>
    </citation>
    <scope>NUCLEOTIDE SEQUENCE</scope>
    <source>
        <tissue evidence="3">Shoot tip</tissue>
    </source>
</reference>
<dbReference type="InterPro" id="IPR050154">
    <property type="entry name" value="UbiB_kinase"/>
</dbReference>
<dbReference type="InterPro" id="IPR011009">
    <property type="entry name" value="Kinase-like_dom_sf"/>
</dbReference>
<dbReference type="PROSITE" id="PS50011">
    <property type="entry name" value="PROTEIN_KINASE_DOM"/>
    <property type="match status" value="1"/>
</dbReference>
<gene>
    <name evidence="3" type="ORF">OIU77_031557</name>
</gene>
<protein>
    <recommendedName>
        <fullName evidence="2">Protein kinase domain-containing protein</fullName>
    </recommendedName>
</protein>
<dbReference type="SUPFAM" id="SSF56112">
    <property type="entry name" value="Protein kinase-like (PK-like)"/>
    <property type="match status" value="1"/>
</dbReference>
<dbReference type="Pfam" id="PF03109">
    <property type="entry name" value="ABC1"/>
    <property type="match status" value="1"/>
</dbReference>
<name>A0ABQ9BFX2_9ROSI</name>
<dbReference type="Gene3D" id="1.10.510.10">
    <property type="entry name" value="Transferase(Phosphotransferase) domain 1"/>
    <property type="match status" value="1"/>
</dbReference>
<accession>A0ABQ9BFX2</accession>
<dbReference type="InterPro" id="IPR004147">
    <property type="entry name" value="ABC1_dom"/>
</dbReference>
<evidence type="ECO:0000313" key="3">
    <source>
        <dbReference type="EMBL" id="KAJ6383154.1"/>
    </source>
</evidence>
<feature type="domain" description="Protein kinase" evidence="2">
    <location>
        <begin position="215"/>
        <end position="548"/>
    </location>
</feature>
<evidence type="ECO:0000259" key="2">
    <source>
        <dbReference type="PROSITE" id="PS50011"/>
    </source>
</evidence>
<evidence type="ECO:0000313" key="4">
    <source>
        <dbReference type="Proteomes" id="UP001141253"/>
    </source>
</evidence>
<sequence>MDLIYYPNYTITPSLSSQNPKTRSRILLQRSNFRSYPIRAAAASSYVETTKNGASSTTIRRNVTVKTNDRDSSSAMDQLDIERGVCVPFRKYSPETVRSKVLESRGAISSLMLRGVEIVWSLGLYWSNLVYDFLVGRDEEVVPYRARQLRNLLCDLGPSFIKAGQVLANRPDIIREDYMNELCVLQDDVPPFPNQVAFNIIEEELGQPLEDVFSNISPQTIAAASLGQVYRATLRATGEDVAIKVQRPQIEPIIFRDLFLFRTLASFLNGISLQKLGCNAELIVDEFGEKLLEELDYTLEARNIEDFLENFKDDPTVKIPRVYRKLCGSRVLVMEWIDGIRCTNPQAIRDAGIDVNGFLTVGVSAALRQLLEFGLFHGDPHPGNIFAMRDGRIAYVDFGNVAVLSQQNKQILIDAVVHAVNEDYAEMANDFTRLGFLSSDTDVAPIIPALEAIWQNSVGKGLSDFNFITVTGKFNQLVYNYPIRIPERFSLVIRSLLTQEGICLMLEPDFKFLEVAYPYIAKRLLTDPNPALRERLIQVTLTEKHTHVAGKTRSSQLWFWIRNANFAASKDRATLLDNVVIMGCGEDVGETIHVRGLIHCQFLATLHCKLKDIQNSRSLQVKKKLDLTNTIKDGARLFFTDEGIRRQLLLAMTEDSKLHIEELVDVYRLVEDQIDIPSVTREVVRDIPTVIRDLMLSWSDSILSGR</sequence>
<dbReference type="EMBL" id="JAPFFI010000009">
    <property type="protein sequence ID" value="KAJ6383154.1"/>
    <property type="molecule type" value="Genomic_DNA"/>
</dbReference>
<organism evidence="3 4">
    <name type="scientific">Salix suchowensis</name>
    <dbReference type="NCBI Taxonomy" id="1278906"/>
    <lineage>
        <taxon>Eukaryota</taxon>
        <taxon>Viridiplantae</taxon>
        <taxon>Streptophyta</taxon>
        <taxon>Embryophyta</taxon>
        <taxon>Tracheophyta</taxon>
        <taxon>Spermatophyta</taxon>
        <taxon>Magnoliopsida</taxon>
        <taxon>eudicotyledons</taxon>
        <taxon>Gunneridae</taxon>
        <taxon>Pentapetalae</taxon>
        <taxon>rosids</taxon>
        <taxon>fabids</taxon>
        <taxon>Malpighiales</taxon>
        <taxon>Salicaceae</taxon>
        <taxon>Saliceae</taxon>
        <taxon>Salix</taxon>
    </lineage>
</organism>
<proteinExistence type="inferred from homology"/>
<keyword evidence="4" id="KW-1185">Reference proteome</keyword>
<comment type="similarity">
    <text evidence="1">Belongs to the protein kinase superfamily. ADCK protein kinase family.</text>
</comment>
<comment type="caution">
    <text evidence="3">The sequence shown here is derived from an EMBL/GenBank/DDBJ whole genome shotgun (WGS) entry which is preliminary data.</text>
</comment>
<dbReference type="Proteomes" id="UP001141253">
    <property type="component" value="Chromosome 6"/>
</dbReference>
<dbReference type="InterPro" id="IPR000719">
    <property type="entry name" value="Prot_kinase_dom"/>
</dbReference>
<dbReference type="PANTHER" id="PTHR10566">
    <property type="entry name" value="CHAPERONE-ACTIVITY OF BC1 COMPLEX CABC1 -RELATED"/>
    <property type="match status" value="1"/>
</dbReference>
<dbReference type="PANTHER" id="PTHR10566:SF53">
    <property type="entry name" value="PROTEIN ACTIVITY OF BC1 COMPLEX KINASE 1, CHLOROPLASTIC"/>
    <property type="match status" value="1"/>
</dbReference>
<evidence type="ECO:0000256" key="1">
    <source>
        <dbReference type="ARBA" id="ARBA00009670"/>
    </source>
</evidence>